<protein>
    <submittedName>
        <fullName evidence="1">Uncharacterized protein</fullName>
    </submittedName>
</protein>
<dbReference type="EMBL" id="JAPDDS010000021">
    <property type="protein sequence ID" value="MCW1887708.1"/>
    <property type="molecule type" value="Genomic_DNA"/>
</dbReference>
<sequence>MASDGDMSEAMKLFAERENLPTSMDSEELSLVARELRERSFFMSKVEDAVVLDRFRQAADDFVAGRKDRNTLDKELEAWLEAKGYNAPAGKAGGLQDLSSLRRISVVLTMNLDMVRGHARWLRMQQTLKVFPALQLVRVSDRVEKRQWPSRWIAAMDKLGSDTMAKRIEKGGGSPGDPISNWTLVAPVNDPIWIEISAFQQPYPPFDWGSGVGVRPVPRAQAKELDVLPPKDSPMAVPQERSLNETLEATPPLSTPEARDELSKDLGRFGEWEGDKIVFTDPDGTKPYTAEKLAEVWAKPAPPGYDQVSQRDELEAWDGGLTPDKTDPRVTLRRLFDRLQNAEPLPRELHRSYPLTPKAADELMTGLRRRVMSVPGDRAGWDFHAEAARAATIEPGAGWIVTLTVRGVTLAKDVRALRPAGKPGYVYVGGKVFRVVDFVQYPVSRRIAITLEEGVQP</sequence>
<dbReference type="RefSeq" id="WP_264503665.1">
    <property type="nucleotide sequence ID" value="NZ_JAPDDS010000021.1"/>
</dbReference>
<evidence type="ECO:0000313" key="2">
    <source>
        <dbReference type="Proteomes" id="UP001207930"/>
    </source>
</evidence>
<reference evidence="1 2" key="1">
    <citation type="submission" date="2022-10" db="EMBL/GenBank/DDBJ databases">
        <title>Luteolibacter flavescens strain MCCC 1K03193, whole genome shotgun sequencing project.</title>
        <authorList>
            <person name="Zhao G."/>
            <person name="Shen L."/>
        </authorList>
    </citation>
    <scope>NUCLEOTIDE SEQUENCE [LARGE SCALE GENOMIC DNA]</scope>
    <source>
        <strain evidence="1 2">MCCC 1K03193</strain>
    </source>
</reference>
<organism evidence="1 2">
    <name type="scientific">Luteolibacter flavescens</name>
    <dbReference type="NCBI Taxonomy" id="1859460"/>
    <lineage>
        <taxon>Bacteria</taxon>
        <taxon>Pseudomonadati</taxon>
        <taxon>Verrucomicrobiota</taxon>
        <taxon>Verrucomicrobiia</taxon>
        <taxon>Verrucomicrobiales</taxon>
        <taxon>Verrucomicrobiaceae</taxon>
        <taxon>Luteolibacter</taxon>
    </lineage>
</organism>
<accession>A0ABT3FVX2</accession>
<keyword evidence="2" id="KW-1185">Reference proteome</keyword>
<gene>
    <name evidence="1" type="ORF">OKA04_23425</name>
</gene>
<name>A0ABT3FVX2_9BACT</name>
<comment type="caution">
    <text evidence="1">The sequence shown here is derived from an EMBL/GenBank/DDBJ whole genome shotgun (WGS) entry which is preliminary data.</text>
</comment>
<dbReference type="Proteomes" id="UP001207930">
    <property type="component" value="Unassembled WGS sequence"/>
</dbReference>
<evidence type="ECO:0000313" key="1">
    <source>
        <dbReference type="EMBL" id="MCW1887708.1"/>
    </source>
</evidence>
<proteinExistence type="predicted"/>